<comment type="catalytic activity">
    <reaction evidence="2">
        <text>a sphingomyelin + H2O = phosphocholine + an N-acylsphing-4-enine + H(+)</text>
        <dbReference type="Rhea" id="RHEA:19253"/>
        <dbReference type="ChEBI" id="CHEBI:15377"/>
        <dbReference type="ChEBI" id="CHEBI:15378"/>
        <dbReference type="ChEBI" id="CHEBI:17636"/>
        <dbReference type="ChEBI" id="CHEBI:52639"/>
        <dbReference type="ChEBI" id="CHEBI:295975"/>
        <dbReference type="EC" id="3.1.4.12"/>
    </reaction>
    <physiologicalReaction direction="left-to-right" evidence="2">
        <dbReference type="Rhea" id="RHEA:19254"/>
    </physiologicalReaction>
</comment>
<dbReference type="PROSITE" id="PS50174">
    <property type="entry name" value="G_PATCH"/>
    <property type="match status" value="1"/>
</dbReference>
<dbReference type="PANTHER" id="PTHR14390:SF2">
    <property type="entry name" value="G PATCH DOMAIN-CONTAINING PROTEIN 3"/>
    <property type="match status" value="1"/>
</dbReference>
<protein>
    <recommendedName>
        <fullName evidence="1">sphingomyelin phosphodiesterase</fullName>
        <ecNumber evidence="1">3.1.4.12</ecNumber>
    </recommendedName>
</protein>
<feature type="compositionally biased region" description="Basic and acidic residues" evidence="4">
    <location>
        <begin position="614"/>
        <end position="626"/>
    </location>
</feature>
<evidence type="ECO:0000313" key="8">
    <source>
        <dbReference type="Proteomes" id="UP000606274"/>
    </source>
</evidence>
<dbReference type="Pfam" id="PF01585">
    <property type="entry name" value="G-patch"/>
    <property type="match status" value="1"/>
</dbReference>
<dbReference type="InterPro" id="IPR000467">
    <property type="entry name" value="G_patch_dom"/>
</dbReference>
<dbReference type="EC" id="3.1.4.12" evidence="1"/>
<sequence length="1083" mass="123062">MFSQRKDSSCLSQEQQRNRTSARAITRPQARRLDEKIPGGREMIGRVPSCCMSLLRCCETRMPLRESPFPNVFVGALHALGWGLIFPCFWFLDRLIAVCVSTTLERRRRREEECYLHPIKVFFGFLLFLFLFLVSAPFALLGFLLWAPLQWVRRPFSYMQREATIKMEDRNAGWEESGKVTFGFLSVNVCLLPGGLARFNNLAHTQQRALAIGRNIVQGVSRPHIRIFIDSPSSSGALTPSSSLQNAGAASYRTTEAQTPEQDGPKNSSPNQEKIDQDPESTETSTGGVGESNHTHDLQMNGGHVKPSRSSHTPLEVSALFPANVDFLCMQEVFDKRAATKLAEILSPLFGHILYDVGVYACSAGSGFKFFNSGLLVASRYPVMEAQYRCFPNARGEDALASKGLLSLKVQTGLQKGEKKLVGFINCTHLHAPEGDGEIRCEQLDMITNWIREFQSTSREQNEVVMFDVLCGDFNFDNCSPDDDLEQKHTLFNEYTDPCRAAAGREKPQAIGTLLHQPTLYDEDVNSPDNLQRTLENEDLRKLFLAPPVPRGDTPLVYPEPGEMAEMEEVGVYFVVNNIPMKFRSADLRNYFSQFIESGGFLCFHYRHRPEVKRNTAEEEEKAERQTEEEEEGEGDEEEKKKIKKSEIKAEASCCCVILVKKSEAERFVKMYSGNQWIDSKGNWLIKRCLIRRVKVCNHPDSDAFPYKTKAELRRPTAHTERFTASDLRALPELTPPALMAAGNVGTPVSVFLKLIQSCRFPPRLIRKLGLTFPKTGSNRRYGNVPYHYKTAVVAASEESVFTAGGVEICGPGGVAPPKDTEEMRDKTLWKKGRPIREDCQEIGAEQEEEEEESGPDDDDDRCEEWERHEALHEDVTSQERSKERLYEEEIELKWEKGGSGLVFYTDAQYWQEEEEGDFDEQTADDWDVDMSVYYDKDGGDMDSRDYVRMRYEKRLRDGVERPESSQQKIGTFEKFTKGVGRRVMEKQGWKDGDGLGHSRSGIPEALENEGQHPNCKRGFGYHGEKLCSFQPSKKPRPDFHISTVYDQPKDMDLGDTLLRRQPNTSMKHTHWHLVERTEPQTL</sequence>
<dbReference type="GO" id="GO:0039536">
    <property type="term" value="P:negative regulation of RIG-I signaling pathway"/>
    <property type="evidence" value="ECO:0007669"/>
    <property type="project" value="InterPro"/>
</dbReference>
<evidence type="ECO:0000256" key="2">
    <source>
        <dbReference type="ARBA" id="ARBA00047268"/>
    </source>
</evidence>
<feature type="compositionally biased region" description="Acidic residues" evidence="4">
    <location>
        <begin position="627"/>
        <end position="637"/>
    </location>
</feature>
<comment type="catalytic activity">
    <reaction evidence="3">
        <text>N-(hexadecanoyl)-sphing-4-enine-1-phosphocholine + H2O = N-hexadecanoylsphing-4-enine + phosphocholine + H(+)</text>
        <dbReference type="Rhea" id="RHEA:45644"/>
        <dbReference type="ChEBI" id="CHEBI:15377"/>
        <dbReference type="ChEBI" id="CHEBI:15378"/>
        <dbReference type="ChEBI" id="CHEBI:72959"/>
        <dbReference type="ChEBI" id="CHEBI:78646"/>
        <dbReference type="ChEBI" id="CHEBI:295975"/>
    </reaction>
    <physiologicalReaction direction="left-to-right" evidence="3">
        <dbReference type="Rhea" id="RHEA:45645"/>
    </physiologicalReaction>
</comment>
<evidence type="ECO:0000256" key="1">
    <source>
        <dbReference type="ARBA" id="ARBA00012369"/>
    </source>
</evidence>
<proteinExistence type="predicted"/>
<feature type="compositionally biased region" description="Low complexity" evidence="4">
    <location>
        <begin position="233"/>
        <end position="244"/>
    </location>
</feature>
<feature type="region of interest" description="Disordered" evidence="4">
    <location>
        <begin position="836"/>
        <end position="863"/>
    </location>
</feature>
<keyword evidence="8" id="KW-1185">Reference proteome</keyword>
<dbReference type="SUPFAM" id="SSF56219">
    <property type="entry name" value="DNase I-like"/>
    <property type="match status" value="1"/>
</dbReference>
<dbReference type="InterPro" id="IPR017766">
    <property type="entry name" value="Sphingomyelinase/PLipase_C"/>
</dbReference>
<keyword evidence="5" id="KW-0472">Membrane</keyword>
<feature type="transmembrane region" description="Helical" evidence="5">
    <location>
        <begin position="121"/>
        <end position="147"/>
    </location>
</feature>
<reference evidence="7" key="1">
    <citation type="submission" date="2020-08" db="EMBL/GenBank/DDBJ databases">
        <title>Chromosome-level assembly of Southern catfish (Silurus meridionalis) provides insights into visual adaptation to the nocturnal and benthic lifestyles.</title>
        <authorList>
            <person name="Zhang Y."/>
            <person name="Wang D."/>
            <person name="Peng Z."/>
        </authorList>
    </citation>
    <scope>NUCLEOTIDE SEQUENCE</scope>
    <source>
        <strain evidence="7">SWU-2019-XX</strain>
        <tissue evidence="7">Muscle</tissue>
    </source>
</reference>
<feature type="region of interest" description="Disordered" evidence="4">
    <location>
        <begin position="233"/>
        <end position="311"/>
    </location>
</feature>
<dbReference type="Gene3D" id="3.60.10.10">
    <property type="entry name" value="Endonuclease/exonuclease/phosphatase"/>
    <property type="match status" value="1"/>
</dbReference>
<evidence type="ECO:0000256" key="5">
    <source>
        <dbReference type="SAM" id="Phobius"/>
    </source>
</evidence>
<dbReference type="SMART" id="SM00443">
    <property type="entry name" value="G_patch"/>
    <property type="match status" value="1"/>
</dbReference>
<name>A0A8T0ALA1_SILME</name>
<feature type="region of interest" description="Disordered" evidence="4">
    <location>
        <begin position="614"/>
        <end position="643"/>
    </location>
</feature>
<dbReference type="GO" id="GO:0003676">
    <property type="term" value="F:nucleic acid binding"/>
    <property type="evidence" value="ECO:0007669"/>
    <property type="project" value="InterPro"/>
</dbReference>
<dbReference type="GO" id="GO:0045893">
    <property type="term" value="P:positive regulation of DNA-templated transcription"/>
    <property type="evidence" value="ECO:0007669"/>
    <property type="project" value="TreeGrafter"/>
</dbReference>
<dbReference type="InterPro" id="IPR040341">
    <property type="entry name" value="GPATCH3"/>
</dbReference>
<dbReference type="CDD" id="cd09078">
    <property type="entry name" value="nSMase"/>
    <property type="match status" value="1"/>
</dbReference>
<dbReference type="GO" id="GO:0004767">
    <property type="term" value="F:sphingomyelin phosphodiesterase activity"/>
    <property type="evidence" value="ECO:0007669"/>
    <property type="project" value="UniProtKB-EC"/>
</dbReference>
<dbReference type="EMBL" id="JABFDY010000021">
    <property type="protein sequence ID" value="KAF7692074.1"/>
    <property type="molecule type" value="Genomic_DNA"/>
</dbReference>
<dbReference type="FunFam" id="3.60.10.10:FF:000114">
    <property type="entry name" value="Sphingomyelin phosphodiesterase 5"/>
    <property type="match status" value="1"/>
</dbReference>
<organism evidence="7 8">
    <name type="scientific">Silurus meridionalis</name>
    <name type="common">Southern catfish</name>
    <name type="synonym">Silurus soldatovi meridionalis</name>
    <dbReference type="NCBI Taxonomy" id="175797"/>
    <lineage>
        <taxon>Eukaryota</taxon>
        <taxon>Metazoa</taxon>
        <taxon>Chordata</taxon>
        <taxon>Craniata</taxon>
        <taxon>Vertebrata</taxon>
        <taxon>Euteleostomi</taxon>
        <taxon>Actinopterygii</taxon>
        <taxon>Neopterygii</taxon>
        <taxon>Teleostei</taxon>
        <taxon>Ostariophysi</taxon>
        <taxon>Siluriformes</taxon>
        <taxon>Siluridae</taxon>
        <taxon>Silurus</taxon>
    </lineage>
</organism>
<gene>
    <name evidence="7" type="ORF">HF521_011041</name>
</gene>
<feature type="transmembrane region" description="Helical" evidence="5">
    <location>
        <begin position="72"/>
        <end position="100"/>
    </location>
</feature>
<dbReference type="Proteomes" id="UP000606274">
    <property type="component" value="Unassembled WGS sequence"/>
</dbReference>
<keyword evidence="5" id="KW-1133">Transmembrane helix</keyword>
<dbReference type="PANTHER" id="PTHR14390">
    <property type="entry name" value="G PATCH DOMAIN CONTAINING PROTEIN 3"/>
    <property type="match status" value="1"/>
</dbReference>
<keyword evidence="5" id="KW-0812">Transmembrane</keyword>
<feature type="compositionally biased region" description="Polar residues" evidence="4">
    <location>
        <begin position="245"/>
        <end position="272"/>
    </location>
</feature>
<dbReference type="InterPro" id="IPR036691">
    <property type="entry name" value="Endo/exonu/phosph_ase_sf"/>
</dbReference>
<feature type="region of interest" description="Disordered" evidence="4">
    <location>
        <begin position="1"/>
        <end position="26"/>
    </location>
</feature>
<accession>A0A8T0ALA1</accession>
<evidence type="ECO:0000256" key="3">
    <source>
        <dbReference type="ARBA" id="ARBA00049371"/>
    </source>
</evidence>
<evidence type="ECO:0000313" key="7">
    <source>
        <dbReference type="EMBL" id="KAF7692074.1"/>
    </source>
</evidence>
<feature type="compositionally biased region" description="Polar residues" evidence="4">
    <location>
        <begin position="9"/>
        <end position="23"/>
    </location>
</feature>
<dbReference type="AlphaFoldDB" id="A0A8T0ALA1"/>
<evidence type="ECO:0000256" key="4">
    <source>
        <dbReference type="SAM" id="MobiDB-lite"/>
    </source>
</evidence>
<feature type="compositionally biased region" description="Acidic residues" evidence="4">
    <location>
        <begin position="845"/>
        <end position="863"/>
    </location>
</feature>
<evidence type="ECO:0000259" key="6">
    <source>
        <dbReference type="PROSITE" id="PS50174"/>
    </source>
</evidence>
<dbReference type="GO" id="GO:0005576">
    <property type="term" value="C:extracellular region"/>
    <property type="evidence" value="ECO:0007669"/>
    <property type="project" value="InterPro"/>
</dbReference>
<comment type="caution">
    <text evidence="7">The sequence shown here is derived from an EMBL/GenBank/DDBJ whole genome shotgun (WGS) entry which is preliminary data.</text>
</comment>
<dbReference type="GO" id="GO:0032480">
    <property type="term" value="P:negative regulation of type I interferon production"/>
    <property type="evidence" value="ECO:0007669"/>
    <property type="project" value="InterPro"/>
</dbReference>
<feature type="domain" description="G-patch" evidence="6">
    <location>
        <begin position="977"/>
        <end position="1025"/>
    </location>
</feature>